<protein>
    <submittedName>
        <fullName evidence="2">Uncharacterized protein</fullName>
    </submittedName>
</protein>
<dbReference type="AlphaFoldDB" id="A0A0M9GMP4"/>
<dbReference type="PATRIC" id="fig|1514904.3.peg.619"/>
<accession>A0A0M9GMP4</accession>
<evidence type="ECO:0000313" key="3">
    <source>
        <dbReference type="Proteomes" id="UP000038011"/>
    </source>
</evidence>
<sequence>MGLLSSKASVDAGWTKEPQMSKSIVTTFASDAQRIKNSSKISKALGIELPANAELILESLFEAREAAHAVVMVAMDKLKVLAKERDALVPQIGQLEDDNYNQFQLGSNVKKIAAIRQEIANLDDEIAELQKKVHSKEDQFQKIAALADRALNWLKKIDRDDFLQPCNVDLPKGSDISKLRQQIAELTADMHQVQSAPYPASMAKQASRAKIERMAAAGAPDMLHCIDTGEPFKFSFLGAADELSLVGADLRTCQMAWLHKDAMIAKIEAEINELADDENALDPAEREAKLTALAEERLKLERVECELIQNNPNQFEHRPEVSIEALLGVEIIHDDGRSPADIALDESNARELTPTS</sequence>
<reference evidence="2 3" key="1">
    <citation type="submission" date="2015-01" db="EMBL/GenBank/DDBJ databases">
        <title>Ahrensia donghaiensis sp. nov., a novel dimethylsulphoniopropionate-cleavage bacterium isolated from seawater and emended descriptions of the genus Ahrensia and Ahrensia kielensis.</title>
        <authorList>
            <person name="Liu J."/>
        </authorList>
    </citation>
    <scope>NUCLEOTIDE SEQUENCE [LARGE SCALE GENOMIC DNA]</scope>
    <source>
        <strain evidence="2 3">LZD062</strain>
    </source>
</reference>
<dbReference type="Proteomes" id="UP000038011">
    <property type="component" value="Unassembled WGS sequence"/>
</dbReference>
<dbReference type="EMBL" id="JXMU01000011">
    <property type="protein sequence ID" value="KPB01370.1"/>
    <property type="molecule type" value="Genomic_DNA"/>
</dbReference>
<organism evidence="2 3">
    <name type="scientific">Ahrensia marina</name>
    <dbReference type="NCBI Taxonomy" id="1514904"/>
    <lineage>
        <taxon>Bacteria</taxon>
        <taxon>Pseudomonadati</taxon>
        <taxon>Pseudomonadota</taxon>
        <taxon>Alphaproteobacteria</taxon>
        <taxon>Hyphomicrobiales</taxon>
        <taxon>Ahrensiaceae</taxon>
        <taxon>Ahrensia</taxon>
    </lineage>
</organism>
<dbReference type="STRING" id="1514904.SU32_08970"/>
<comment type="caution">
    <text evidence="2">The sequence shown here is derived from an EMBL/GenBank/DDBJ whole genome shotgun (WGS) entry which is preliminary data.</text>
</comment>
<keyword evidence="3" id="KW-1185">Reference proteome</keyword>
<feature type="coiled-coil region" evidence="1">
    <location>
        <begin position="112"/>
        <end position="139"/>
    </location>
</feature>
<evidence type="ECO:0000313" key="2">
    <source>
        <dbReference type="EMBL" id="KPB01370.1"/>
    </source>
</evidence>
<evidence type="ECO:0000256" key="1">
    <source>
        <dbReference type="SAM" id="Coils"/>
    </source>
</evidence>
<keyword evidence="1" id="KW-0175">Coiled coil</keyword>
<gene>
    <name evidence="2" type="ORF">SU32_08970</name>
</gene>
<name>A0A0M9GMP4_9HYPH</name>
<proteinExistence type="predicted"/>